<dbReference type="Pfam" id="PF25787">
    <property type="entry name" value="HTH_SB"/>
    <property type="match status" value="1"/>
</dbReference>
<dbReference type="SUPFAM" id="SSF46689">
    <property type="entry name" value="Homeodomain-like"/>
    <property type="match status" value="1"/>
</dbReference>
<sequence>MGKSKELSSELKKTIVRLALKGYSLREIGNIVNKSHSTIQYVVNKFKYRGFTANQKRKPKEKILNEREKRFKIRQIKSNPRLSVPKPRSLMTKTTRKTVSVTTVRRVLYKYGFHGRRIRKRPFEPPSLLVCKQRIPNLTGPVGSMTSRCNENKKQNCWKNRCCHGDRKWHDTFLAAGPVLKKHSGGRRTSDEMVANVQAAYERSPRKSLRRPSRELQIPKSTLQRIVHKRLKLYTYKVQLMERSRAG</sequence>
<accession>A0ABQ8TGS5</accession>
<dbReference type="EMBL" id="JAJSOF020000011">
    <property type="protein sequence ID" value="KAJ4445117.1"/>
    <property type="molecule type" value="Genomic_DNA"/>
</dbReference>
<evidence type="ECO:0000313" key="3">
    <source>
        <dbReference type="EMBL" id="KAJ4445117.1"/>
    </source>
</evidence>
<dbReference type="Gene3D" id="1.10.10.10">
    <property type="entry name" value="Winged helix-like DNA-binding domain superfamily/Winged helix DNA-binding domain"/>
    <property type="match status" value="1"/>
</dbReference>
<organism evidence="3 4">
    <name type="scientific">Periplaneta americana</name>
    <name type="common">American cockroach</name>
    <name type="synonym">Blatta americana</name>
    <dbReference type="NCBI Taxonomy" id="6978"/>
    <lineage>
        <taxon>Eukaryota</taxon>
        <taxon>Metazoa</taxon>
        <taxon>Ecdysozoa</taxon>
        <taxon>Arthropoda</taxon>
        <taxon>Hexapoda</taxon>
        <taxon>Insecta</taxon>
        <taxon>Pterygota</taxon>
        <taxon>Neoptera</taxon>
        <taxon>Polyneoptera</taxon>
        <taxon>Dictyoptera</taxon>
        <taxon>Blattodea</taxon>
        <taxon>Blattoidea</taxon>
        <taxon>Blattidae</taxon>
        <taxon>Blattinae</taxon>
        <taxon>Periplaneta</taxon>
    </lineage>
</organism>
<dbReference type="InterPro" id="IPR036388">
    <property type="entry name" value="WH-like_DNA-bd_sf"/>
</dbReference>
<evidence type="ECO:0000256" key="1">
    <source>
        <dbReference type="ARBA" id="ARBA00004123"/>
    </source>
</evidence>
<feature type="domain" description="Sleeping Beauty transposase HTH" evidence="2">
    <location>
        <begin position="1"/>
        <end position="52"/>
    </location>
</feature>
<keyword evidence="4" id="KW-1185">Reference proteome</keyword>
<comment type="subcellular location">
    <subcellularLocation>
        <location evidence="1">Nucleus</location>
    </subcellularLocation>
</comment>
<evidence type="ECO:0000259" key="2">
    <source>
        <dbReference type="Pfam" id="PF25787"/>
    </source>
</evidence>
<reference evidence="3 4" key="1">
    <citation type="journal article" date="2022" name="Allergy">
        <title>Genome assembly and annotation of Periplaneta americana reveal a comprehensive cockroach allergen profile.</title>
        <authorList>
            <person name="Wang L."/>
            <person name="Xiong Q."/>
            <person name="Saelim N."/>
            <person name="Wang L."/>
            <person name="Nong W."/>
            <person name="Wan A.T."/>
            <person name="Shi M."/>
            <person name="Liu X."/>
            <person name="Cao Q."/>
            <person name="Hui J.H.L."/>
            <person name="Sookrung N."/>
            <person name="Leung T.F."/>
            <person name="Tungtrongchitr A."/>
            <person name="Tsui S.K.W."/>
        </authorList>
    </citation>
    <scope>NUCLEOTIDE SEQUENCE [LARGE SCALE GENOMIC DNA]</scope>
    <source>
        <strain evidence="3">PWHHKU_190912</strain>
    </source>
</reference>
<evidence type="ECO:0000313" key="4">
    <source>
        <dbReference type="Proteomes" id="UP001148838"/>
    </source>
</evidence>
<protein>
    <recommendedName>
        <fullName evidence="2">Sleeping Beauty transposase HTH domain-containing protein</fullName>
    </recommendedName>
</protein>
<dbReference type="InterPro" id="IPR009057">
    <property type="entry name" value="Homeodomain-like_sf"/>
</dbReference>
<proteinExistence type="predicted"/>
<gene>
    <name evidence="3" type="ORF">ANN_06918</name>
</gene>
<dbReference type="Proteomes" id="UP001148838">
    <property type="component" value="Unassembled WGS sequence"/>
</dbReference>
<name>A0ABQ8TGS5_PERAM</name>
<comment type="caution">
    <text evidence="3">The sequence shown here is derived from an EMBL/GenBank/DDBJ whole genome shotgun (WGS) entry which is preliminary data.</text>
</comment>
<dbReference type="InterPro" id="IPR057667">
    <property type="entry name" value="HTH_SB"/>
</dbReference>